<name>A0A7S1FMG9_9STRA</name>
<proteinExistence type="predicted"/>
<dbReference type="EMBL" id="HBFR01004297">
    <property type="protein sequence ID" value="CAD8875792.1"/>
    <property type="molecule type" value="Transcribed_RNA"/>
</dbReference>
<gene>
    <name evidence="1" type="ORF">CHYS00102_LOCUS2969</name>
</gene>
<dbReference type="AlphaFoldDB" id="A0A7S1FMG9"/>
<organism evidence="1">
    <name type="scientific">Corethron hystrix</name>
    <dbReference type="NCBI Taxonomy" id="216773"/>
    <lineage>
        <taxon>Eukaryota</taxon>
        <taxon>Sar</taxon>
        <taxon>Stramenopiles</taxon>
        <taxon>Ochrophyta</taxon>
        <taxon>Bacillariophyta</taxon>
        <taxon>Coscinodiscophyceae</taxon>
        <taxon>Corethrophycidae</taxon>
        <taxon>Corethrales</taxon>
        <taxon>Corethraceae</taxon>
        <taxon>Corethron</taxon>
    </lineage>
</organism>
<accession>A0A7S1FMG9</accession>
<reference evidence="1" key="1">
    <citation type="submission" date="2021-01" db="EMBL/GenBank/DDBJ databases">
        <authorList>
            <person name="Corre E."/>
            <person name="Pelletier E."/>
            <person name="Niang G."/>
            <person name="Scheremetjew M."/>
            <person name="Finn R."/>
            <person name="Kale V."/>
            <person name="Holt S."/>
            <person name="Cochrane G."/>
            <person name="Meng A."/>
            <person name="Brown T."/>
            <person name="Cohen L."/>
        </authorList>
    </citation>
    <scope>NUCLEOTIDE SEQUENCE</scope>
    <source>
        <strain evidence="1">308</strain>
    </source>
</reference>
<evidence type="ECO:0000313" key="1">
    <source>
        <dbReference type="EMBL" id="CAD8875792.1"/>
    </source>
</evidence>
<protein>
    <submittedName>
        <fullName evidence="1">Uncharacterized protein</fullName>
    </submittedName>
</protein>
<sequence>MASSGGGCPQLLLARERGAPPQPRLARGRPVEFTTLGELGWDESGELYTLPCPVALFFDVYCRDRSGWTHKWSGVHPLKSTYTTFTIPFSANSLGDKTTNATFYHHEAFECLPRYFFSADHDDERQWRFNVSAVTSRSAETLLLSSEMVPSKVVQAIEKKNLWEKDGGYGEFLREKKNFEGVIRSGKYNSMYSKSISRGRHRFNSKFQDKNLWRAYEERPDDPYGDRSIPSVTVKGIDWEGNVRDIDYPHYEMNYWLEKRVDGNDQLHMTLAFECEHMFWSDVMLRCSSERGVIGERLIKRSRLN</sequence>